<evidence type="ECO:0000313" key="3">
    <source>
        <dbReference type="Proteomes" id="UP001596035"/>
    </source>
</evidence>
<accession>A0ABW0DT01</accession>
<dbReference type="Proteomes" id="UP001596035">
    <property type="component" value="Unassembled WGS sequence"/>
</dbReference>
<evidence type="ECO:0000256" key="1">
    <source>
        <dbReference type="SAM" id="MobiDB-lite"/>
    </source>
</evidence>
<protein>
    <submittedName>
        <fullName evidence="2">Uncharacterized protein</fullName>
    </submittedName>
</protein>
<gene>
    <name evidence="2" type="ORF">ACFPWV_18985</name>
</gene>
<comment type="caution">
    <text evidence="2">The sequence shown here is derived from an EMBL/GenBank/DDBJ whole genome shotgun (WGS) entry which is preliminary data.</text>
</comment>
<proteinExistence type="predicted"/>
<organism evidence="2 3">
    <name type="scientific">Streptomyces atrovirens</name>
    <dbReference type="NCBI Taxonomy" id="285556"/>
    <lineage>
        <taxon>Bacteria</taxon>
        <taxon>Bacillati</taxon>
        <taxon>Actinomycetota</taxon>
        <taxon>Actinomycetes</taxon>
        <taxon>Kitasatosporales</taxon>
        <taxon>Streptomycetaceae</taxon>
        <taxon>Streptomyces</taxon>
    </lineage>
</organism>
<dbReference type="EMBL" id="JBHSKN010000016">
    <property type="protein sequence ID" value="MFC5241972.1"/>
    <property type="molecule type" value="Genomic_DNA"/>
</dbReference>
<evidence type="ECO:0000313" key="2">
    <source>
        <dbReference type="EMBL" id="MFC5241972.1"/>
    </source>
</evidence>
<name>A0ABW0DT01_9ACTN</name>
<feature type="region of interest" description="Disordered" evidence="1">
    <location>
        <begin position="1"/>
        <end position="63"/>
    </location>
</feature>
<keyword evidence="3" id="KW-1185">Reference proteome</keyword>
<reference evidence="3" key="1">
    <citation type="journal article" date="2019" name="Int. J. Syst. Evol. Microbiol.">
        <title>The Global Catalogue of Microorganisms (GCM) 10K type strain sequencing project: providing services to taxonomists for standard genome sequencing and annotation.</title>
        <authorList>
            <consortium name="The Broad Institute Genomics Platform"/>
            <consortium name="The Broad Institute Genome Sequencing Center for Infectious Disease"/>
            <person name="Wu L."/>
            <person name="Ma J."/>
        </authorList>
    </citation>
    <scope>NUCLEOTIDE SEQUENCE [LARGE SCALE GENOMIC DNA]</scope>
    <source>
        <strain evidence="3">CGMCC 4.7131</strain>
    </source>
</reference>
<sequence length="63" mass="6531">MKRASAARAGLTAVADTPVGPGEMRDGMTPVTGDYGKPDGQGKPVLFEGVDHVPRGHLRTPFG</sequence>
<dbReference type="RefSeq" id="WP_344560372.1">
    <property type="nucleotide sequence ID" value="NZ_BAAATG010000017.1"/>
</dbReference>